<accession>A0A438HFA7</accession>
<name>A0A438HFA7_VITVI</name>
<gene>
    <name evidence="6" type="primary">VvCHDp001103_0</name>
    <name evidence="6" type="ORF">CK203_040791</name>
</gene>
<dbReference type="InterPro" id="IPR042276">
    <property type="entry name" value="CapZ_alpha/beta_2"/>
</dbReference>
<keyword evidence="3 5" id="KW-0117">Actin capping</keyword>
<comment type="similarity">
    <text evidence="1 5">Belongs to the F-actin-capping protein alpha subunit family.</text>
</comment>
<comment type="function">
    <text evidence="5">F-actin-capping proteins bind in a Ca(2+)-independent manner to the fast growing ends of actin filaments (barbed end) thereby blocking the exchange of subunits at these ends. Unlike other capping proteins (such as gelsolin and severin), these proteins do not sever actin filaments.</text>
</comment>
<dbReference type="EMBL" id="QGNW01000232">
    <property type="protein sequence ID" value="RVW83134.1"/>
    <property type="molecule type" value="Genomic_DNA"/>
</dbReference>
<reference evidence="6 7" key="1">
    <citation type="journal article" date="2018" name="PLoS Genet.">
        <title>Population sequencing reveals clonal diversity and ancestral inbreeding in the grapevine cultivar Chardonnay.</title>
        <authorList>
            <person name="Roach M.J."/>
            <person name="Johnson D.L."/>
            <person name="Bohlmann J."/>
            <person name="van Vuuren H.J."/>
            <person name="Jones S.J."/>
            <person name="Pretorius I.S."/>
            <person name="Schmidt S.A."/>
            <person name="Borneman A.R."/>
        </authorList>
    </citation>
    <scope>NUCLEOTIDE SEQUENCE [LARGE SCALE GENOMIC DNA]</scope>
    <source>
        <strain evidence="7">cv. Chardonnay</strain>
        <tissue evidence="6">Leaf</tissue>
    </source>
</reference>
<dbReference type="InterPro" id="IPR037282">
    <property type="entry name" value="CapZ_alpha/beta"/>
</dbReference>
<dbReference type="SUPFAM" id="SSF90096">
    <property type="entry name" value="Subunits of heterodimeric actin filament capping protein Capz"/>
    <property type="match status" value="1"/>
</dbReference>
<proteinExistence type="inferred from homology"/>
<keyword evidence="4 5" id="KW-0009">Actin-binding</keyword>
<comment type="caution">
    <text evidence="6">The sequence shown here is derived from an EMBL/GenBank/DDBJ whole genome shotgun (WGS) entry which is preliminary data.</text>
</comment>
<dbReference type="Gene3D" id="3.90.1150.210">
    <property type="entry name" value="F-actin capping protein, beta subunit"/>
    <property type="match status" value="1"/>
</dbReference>
<evidence type="ECO:0000256" key="4">
    <source>
        <dbReference type="ARBA" id="ARBA00023203"/>
    </source>
</evidence>
<dbReference type="GO" id="GO:0003779">
    <property type="term" value="F:actin binding"/>
    <property type="evidence" value="ECO:0007669"/>
    <property type="project" value="UniProtKB-KW"/>
</dbReference>
<dbReference type="PANTHER" id="PTHR10653:SF0">
    <property type="entry name" value="F-ACTIN-CAPPING PROTEIN SUBUNIT ALPHA"/>
    <property type="match status" value="1"/>
</dbReference>
<protein>
    <recommendedName>
        <fullName evidence="2 5">F-actin-capping protein subunit alpha</fullName>
    </recommendedName>
</protein>
<dbReference type="GO" id="GO:0051016">
    <property type="term" value="P:barbed-end actin filament capping"/>
    <property type="evidence" value="ECO:0007669"/>
    <property type="project" value="UniProtKB-UniRule"/>
</dbReference>
<evidence type="ECO:0000256" key="2">
    <source>
        <dbReference type="ARBA" id="ARBA00014038"/>
    </source>
</evidence>
<dbReference type="Pfam" id="PF01267">
    <property type="entry name" value="F-actin_cap_A"/>
    <property type="match status" value="1"/>
</dbReference>
<dbReference type="InterPro" id="IPR002189">
    <property type="entry name" value="CapZ_alpha"/>
</dbReference>
<dbReference type="OrthoDB" id="340550at2759"/>
<dbReference type="PROSITE" id="PS00749">
    <property type="entry name" value="F_ACTIN_CAPPING_A_2"/>
    <property type="match status" value="1"/>
</dbReference>
<sequence>MHEILAGHDQSICSSISRAVFKLRTQIQDRILIVFFPIFAKSIRTQSPEDCAISIANIIRHHETEYLTSLQASYSNLPDTTFKDLRRKLPVTRTLFPWHNTMQFSLSRDISKELGIGK</sequence>
<dbReference type="InterPro" id="IPR017865">
    <property type="entry name" value="F-actin_cap_asu_CS"/>
</dbReference>
<dbReference type="AlphaFoldDB" id="A0A438HFA7"/>
<dbReference type="Proteomes" id="UP000288805">
    <property type="component" value="Unassembled WGS sequence"/>
</dbReference>
<evidence type="ECO:0000313" key="6">
    <source>
        <dbReference type="EMBL" id="RVW83134.1"/>
    </source>
</evidence>
<evidence type="ECO:0000313" key="7">
    <source>
        <dbReference type="Proteomes" id="UP000288805"/>
    </source>
</evidence>
<organism evidence="6 7">
    <name type="scientific">Vitis vinifera</name>
    <name type="common">Grape</name>
    <dbReference type="NCBI Taxonomy" id="29760"/>
    <lineage>
        <taxon>Eukaryota</taxon>
        <taxon>Viridiplantae</taxon>
        <taxon>Streptophyta</taxon>
        <taxon>Embryophyta</taxon>
        <taxon>Tracheophyta</taxon>
        <taxon>Spermatophyta</taxon>
        <taxon>Magnoliopsida</taxon>
        <taxon>eudicotyledons</taxon>
        <taxon>Gunneridae</taxon>
        <taxon>Pentapetalae</taxon>
        <taxon>rosids</taxon>
        <taxon>Vitales</taxon>
        <taxon>Vitaceae</taxon>
        <taxon>Viteae</taxon>
        <taxon>Vitis</taxon>
    </lineage>
</organism>
<evidence type="ECO:0000256" key="5">
    <source>
        <dbReference type="RuleBase" id="RU365077"/>
    </source>
</evidence>
<comment type="subunit">
    <text evidence="5">Heterodimer of an alpha and a beta subunit.</text>
</comment>
<dbReference type="GO" id="GO:0008290">
    <property type="term" value="C:F-actin capping protein complex"/>
    <property type="evidence" value="ECO:0007669"/>
    <property type="project" value="UniProtKB-UniRule"/>
</dbReference>
<evidence type="ECO:0000256" key="1">
    <source>
        <dbReference type="ARBA" id="ARBA00010479"/>
    </source>
</evidence>
<evidence type="ECO:0000256" key="3">
    <source>
        <dbReference type="ARBA" id="ARBA00022467"/>
    </source>
</evidence>
<dbReference type="PANTHER" id="PTHR10653">
    <property type="entry name" value="F-ACTIN-CAPPING PROTEIN SUBUNIT ALPHA"/>
    <property type="match status" value="1"/>
</dbReference>